<dbReference type="InterPro" id="IPR038765">
    <property type="entry name" value="Papain-like_cys_pep_sf"/>
</dbReference>
<sequence>MTLTDTVGRVQQIQSTLTQLTTPVRSGNSGAAFAEALAAQAATASPRASAAPVTGLAEILNGTGAGLGSASGLPAAPGLGAAPDLAGAIAALVPDASESPGAGAQKLIDAAMKYEGLPYVWGGTDPAVGLDCSGFVQRAFRDIGIELPRVTWDQMKEGTAVASMADARPGDLLFSFDGGHVSIYLGNGKAIDAPQPGDTIAVRDAWETDANVTAIRRILPADDAAALAAAAQAALVTGGTP</sequence>
<dbReference type="Pfam" id="PF00877">
    <property type="entry name" value="NLPC_P60"/>
    <property type="match status" value="1"/>
</dbReference>
<keyword evidence="3 6" id="KW-0378">Hydrolase</keyword>
<accession>A0A846RHP3</accession>
<evidence type="ECO:0000313" key="6">
    <source>
        <dbReference type="EMBL" id="NJC21220.1"/>
    </source>
</evidence>
<dbReference type="Proteomes" id="UP000547458">
    <property type="component" value="Unassembled WGS sequence"/>
</dbReference>
<gene>
    <name evidence="6" type="ORF">BJ994_000296</name>
</gene>
<name>A0A846RHP3_9MICC</name>
<keyword evidence="2" id="KW-0645">Protease</keyword>
<comment type="similarity">
    <text evidence="1">Belongs to the peptidase C40 family.</text>
</comment>
<dbReference type="SUPFAM" id="SSF54001">
    <property type="entry name" value="Cysteine proteinases"/>
    <property type="match status" value="1"/>
</dbReference>
<dbReference type="PANTHER" id="PTHR47359:SF3">
    <property type="entry name" value="NLP_P60 DOMAIN-CONTAINING PROTEIN-RELATED"/>
    <property type="match status" value="1"/>
</dbReference>
<keyword evidence="4" id="KW-0788">Thiol protease</keyword>
<evidence type="ECO:0000256" key="3">
    <source>
        <dbReference type="ARBA" id="ARBA00022801"/>
    </source>
</evidence>
<dbReference type="InterPro" id="IPR051794">
    <property type="entry name" value="PG_Endopeptidase_C40"/>
</dbReference>
<evidence type="ECO:0000256" key="1">
    <source>
        <dbReference type="ARBA" id="ARBA00007074"/>
    </source>
</evidence>
<keyword evidence="7" id="KW-1185">Reference proteome</keyword>
<protein>
    <submittedName>
        <fullName evidence="6">Cell wall-associated NlpC family hydrolase</fullName>
    </submittedName>
</protein>
<organism evidence="6 7">
    <name type="scientific">Arthrobacter pigmenti</name>
    <dbReference type="NCBI Taxonomy" id="271432"/>
    <lineage>
        <taxon>Bacteria</taxon>
        <taxon>Bacillati</taxon>
        <taxon>Actinomycetota</taxon>
        <taxon>Actinomycetes</taxon>
        <taxon>Micrococcales</taxon>
        <taxon>Micrococcaceae</taxon>
        <taxon>Arthrobacter</taxon>
    </lineage>
</organism>
<evidence type="ECO:0000256" key="2">
    <source>
        <dbReference type="ARBA" id="ARBA00022670"/>
    </source>
</evidence>
<dbReference type="GO" id="GO:0008234">
    <property type="term" value="F:cysteine-type peptidase activity"/>
    <property type="evidence" value="ECO:0007669"/>
    <property type="project" value="UniProtKB-KW"/>
</dbReference>
<evidence type="ECO:0000256" key="4">
    <source>
        <dbReference type="ARBA" id="ARBA00022807"/>
    </source>
</evidence>
<proteinExistence type="inferred from homology"/>
<reference evidence="6 7" key="1">
    <citation type="submission" date="2020-03" db="EMBL/GenBank/DDBJ databases">
        <title>Sequencing the genomes of 1000 actinobacteria strains.</title>
        <authorList>
            <person name="Klenk H.-P."/>
        </authorList>
    </citation>
    <scope>NUCLEOTIDE SEQUENCE [LARGE SCALE GENOMIC DNA]</scope>
    <source>
        <strain evidence="6 7">DSM 16403</strain>
    </source>
</reference>
<dbReference type="PANTHER" id="PTHR47359">
    <property type="entry name" value="PEPTIDOGLYCAN DL-ENDOPEPTIDASE CWLO"/>
    <property type="match status" value="1"/>
</dbReference>
<dbReference type="PROSITE" id="PS51935">
    <property type="entry name" value="NLPC_P60"/>
    <property type="match status" value="1"/>
</dbReference>
<dbReference type="RefSeq" id="WP_167990698.1">
    <property type="nucleotide sequence ID" value="NZ_JAATJL010000001.1"/>
</dbReference>
<dbReference type="InterPro" id="IPR000064">
    <property type="entry name" value="NLP_P60_dom"/>
</dbReference>
<dbReference type="GO" id="GO:0006508">
    <property type="term" value="P:proteolysis"/>
    <property type="evidence" value="ECO:0007669"/>
    <property type="project" value="UniProtKB-KW"/>
</dbReference>
<feature type="domain" description="NlpC/P60" evidence="5">
    <location>
        <begin position="101"/>
        <end position="218"/>
    </location>
</feature>
<comment type="caution">
    <text evidence="6">The sequence shown here is derived from an EMBL/GenBank/DDBJ whole genome shotgun (WGS) entry which is preliminary data.</text>
</comment>
<evidence type="ECO:0000259" key="5">
    <source>
        <dbReference type="PROSITE" id="PS51935"/>
    </source>
</evidence>
<dbReference type="AlphaFoldDB" id="A0A846RHP3"/>
<evidence type="ECO:0000313" key="7">
    <source>
        <dbReference type="Proteomes" id="UP000547458"/>
    </source>
</evidence>
<dbReference type="EMBL" id="JAATJL010000001">
    <property type="protein sequence ID" value="NJC21220.1"/>
    <property type="molecule type" value="Genomic_DNA"/>
</dbReference>
<dbReference type="Gene3D" id="3.90.1720.10">
    <property type="entry name" value="endopeptidase domain like (from Nostoc punctiforme)"/>
    <property type="match status" value="1"/>
</dbReference>